<dbReference type="PANTHER" id="PTHR42866:SF1">
    <property type="entry name" value="SPORE COAT POLYSACCHARIDE BIOSYNTHESIS PROTEIN SPSF"/>
    <property type="match status" value="1"/>
</dbReference>
<dbReference type="Proteomes" id="UP001053296">
    <property type="component" value="Chromosome"/>
</dbReference>
<dbReference type="RefSeq" id="WP_229591175.1">
    <property type="nucleotide sequence ID" value="NZ_AP024485.1"/>
</dbReference>
<accession>A0ABM9SDT1</accession>
<gene>
    <name evidence="1" type="ORF">PSDVSF_24320</name>
</gene>
<sequence length="229" mass="25124">MRMLGIIQCRISSTRLPGKALMDLGGRTILERVVARSLMAKELDQVVLATSIEPEDDGVVEVGEAMNIPVVRGELDDVLARYMTVLKAYPADGVVRITADNPFTDPVSVDRVCRVFMDEGLDYAYAACIPYGAGADAFKSSMLEQVWRDSTLPRHREHINTWFLDNHLACSIGSVPAHPGESRPDVSVTLDTAEDLARLRQLVLLLDNADTASLEAVIRAYDSLPAVVR</sequence>
<dbReference type="PANTHER" id="PTHR42866">
    <property type="entry name" value="3-DEOXY-MANNO-OCTULOSONATE CYTIDYLYLTRANSFERASE"/>
    <property type="match status" value="1"/>
</dbReference>
<dbReference type="SUPFAM" id="SSF53448">
    <property type="entry name" value="Nucleotide-diphospho-sugar transferases"/>
    <property type="match status" value="1"/>
</dbReference>
<name>A0ABM9SDT1_9BACT</name>
<dbReference type="InterPro" id="IPR029044">
    <property type="entry name" value="Nucleotide-diphossugar_trans"/>
</dbReference>
<dbReference type="Gene3D" id="3.90.550.10">
    <property type="entry name" value="Spore Coat Polysaccharide Biosynthesis Protein SpsA, Chain A"/>
    <property type="match status" value="1"/>
</dbReference>
<protein>
    <recommendedName>
        <fullName evidence="3">Acylneuraminate cytidylyltransferase</fullName>
    </recommendedName>
</protein>
<dbReference type="EMBL" id="AP024485">
    <property type="protein sequence ID" value="BCS89190.1"/>
    <property type="molecule type" value="Genomic_DNA"/>
</dbReference>
<keyword evidence="2" id="KW-1185">Reference proteome</keyword>
<organism evidence="1 2">
    <name type="scientific">Pseudodesulfovibrio sediminis</name>
    <dbReference type="NCBI Taxonomy" id="2810563"/>
    <lineage>
        <taxon>Bacteria</taxon>
        <taxon>Pseudomonadati</taxon>
        <taxon>Thermodesulfobacteriota</taxon>
        <taxon>Desulfovibrionia</taxon>
        <taxon>Desulfovibrionales</taxon>
        <taxon>Desulfovibrionaceae</taxon>
    </lineage>
</organism>
<evidence type="ECO:0008006" key="3">
    <source>
        <dbReference type="Google" id="ProtNLM"/>
    </source>
</evidence>
<evidence type="ECO:0000313" key="1">
    <source>
        <dbReference type="EMBL" id="BCS89190.1"/>
    </source>
</evidence>
<evidence type="ECO:0000313" key="2">
    <source>
        <dbReference type="Proteomes" id="UP001053296"/>
    </source>
</evidence>
<reference evidence="1" key="1">
    <citation type="journal article" date="2022" name="Arch. Microbiol.">
        <title>Pseudodesulfovibrio sediminis sp. nov., a mesophilic and neutrophilic sulfate-reducing bacterium isolated from sediment of a brackish lake.</title>
        <authorList>
            <person name="Takahashi A."/>
            <person name="Kojima H."/>
            <person name="Watanabe M."/>
            <person name="Fukui M."/>
        </authorList>
    </citation>
    <scope>NUCLEOTIDE SEQUENCE</scope>
    <source>
        <strain evidence="1">SF6</strain>
    </source>
</reference>
<proteinExistence type="predicted"/>
<dbReference type="InterPro" id="IPR003329">
    <property type="entry name" value="Cytidylyl_trans"/>
</dbReference>
<dbReference type="Pfam" id="PF02348">
    <property type="entry name" value="CTP_transf_3"/>
    <property type="match status" value="1"/>
</dbReference>